<sequence length="276" mass="30213">MADRSAAVLWDYSELLISAQGASKCARTSLVVAVRTEAHRRAQRSAIRRTWGHHGNYANCSFGLVFFMGAVSTNRVVRPVRAEFQLHKDIVVELKGRREPLETCTFVLAVEWVPSFVPNASLTLVVSDDTYVDVKAVLSMLEWFVLSTGDLFGRVTLDSTASPHLEDCAVFAKPSALKRLQPAFADEVLSCDAEVALVTGTMSRKAQLNVVHVNNMEPCNREGGCSVADSPAVVVVGGGGGDAQSRPFTRTCVSIREMERLYLQDISYYHNVSSLV</sequence>
<keyword evidence="9" id="KW-0472">Membrane</keyword>
<keyword evidence="7" id="KW-1133">Transmembrane helix</keyword>
<evidence type="ECO:0000313" key="12">
    <source>
        <dbReference type="Proteomes" id="UP000821866"/>
    </source>
</evidence>
<evidence type="ECO:0000256" key="5">
    <source>
        <dbReference type="ARBA" id="ARBA00022692"/>
    </source>
</evidence>
<keyword evidence="8 10" id="KW-0333">Golgi apparatus</keyword>
<keyword evidence="3 10" id="KW-0328">Glycosyltransferase</keyword>
<evidence type="ECO:0000256" key="7">
    <source>
        <dbReference type="ARBA" id="ARBA00022989"/>
    </source>
</evidence>
<comment type="similarity">
    <text evidence="2 10">Belongs to the glycosyltransferase 31 family.</text>
</comment>
<keyword evidence="12" id="KW-1185">Reference proteome</keyword>
<protein>
    <recommendedName>
        <fullName evidence="10">Hexosyltransferase</fullName>
        <ecNumber evidence="10">2.4.1.-</ecNumber>
    </recommendedName>
</protein>
<dbReference type="PANTHER" id="PTHR11214">
    <property type="entry name" value="BETA-1,3-N-ACETYLGLUCOSAMINYLTRANSFERASE"/>
    <property type="match status" value="1"/>
</dbReference>
<reference evidence="11" key="2">
    <citation type="submission" date="2021-09" db="EMBL/GenBank/DDBJ databases">
        <authorList>
            <person name="Jia N."/>
            <person name="Wang J."/>
            <person name="Shi W."/>
            <person name="Du L."/>
            <person name="Sun Y."/>
            <person name="Zhan W."/>
            <person name="Jiang J."/>
            <person name="Wang Q."/>
            <person name="Zhang B."/>
            <person name="Ji P."/>
            <person name="Sakyi L.B."/>
            <person name="Cui X."/>
            <person name="Yuan T."/>
            <person name="Jiang B."/>
            <person name="Yang W."/>
            <person name="Lam T.T.-Y."/>
            <person name="Chang Q."/>
            <person name="Ding S."/>
            <person name="Wang X."/>
            <person name="Zhu J."/>
            <person name="Ruan X."/>
            <person name="Zhao L."/>
            <person name="Wei J."/>
            <person name="Que T."/>
            <person name="Du C."/>
            <person name="Cheng J."/>
            <person name="Dai P."/>
            <person name="Han X."/>
            <person name="Huang E."/>
            <person name="Gao Y."/>
            <person name="Liu J."/>
            <person name="Shao H."/>
            <person name="Ye R."/>
            <person name="Li L."/>
            <person name="Wei W."/>
            <person name="Wang X."/>
            <person name="Wang C."/>
            <person name="Huo Q."/>
            <person name="Li W."/>
            <person name="Guo W."/>
            <person name="Chen H."/>
            <person name="Chen S."/>
            <person name="Zhou L."/>
            <person name="Zhou L."/>
            <person name="Ni X."/>
            <person name="Tian J."/>
            <person name="Zhou Y."/>
            <person name="Sheng Y."/>
            <person name="Liu T."/>
            <person name="Pan Y."/>
            <person name="Xia L."/>
            <person name="Li J."/>
            <person name="Zhao F."/>
            <person name="Cao W."/>
        </authorList>
    </citation>
    <scope>NUCLEOTIDE SEQUENCE</scope>
    <source>
        <strain evidence="11">Rmic-2018</strain>
        <tissue evidence="11">Larvae</tissue>
    </source>
</reference>
<dbReference type="GO" id="GO:0016758">
    <property type="term" value="F:hexosyltransferase activity"/>
    <property type="evidence" value="ECO:0007669"/>
    <property type="project" value="InterPro"/>
</dbReference>
<evidence type="ECO:0000313" key="11">
    <source>
        <dbReference type="EMBL" id="KAH8024335.1"/>
    </source>
</evidence>
<keyword evidence="4" id="KW-0808">Transferase</keyword>
<comment type="caution">
    <text evidence="11">The sequence shown here is derived from an EMBL/GenBank/DDBJ whole genome shotgun (WGS) entry which is preliminary data.</text>
</comment>
<dbReference type="PANTHER" id="PTHR11214:SF3">
    <property type="entry name" value="BETA-1,3-GALACTOSYLTRANSFERASE 6"/>
    <property type="match status" value="1"/>
</dbReference>
<proteinExistence type="inferred from homology"/>
<evidence type="ECO:0000256" key="2">
    <source>
        <dbReference type="ARBA" id="ARBA00008661"/>
    </source>
</evidence>
<dbReference type="Pfam" id="PF01762">
    <property type="entry name" value="Galactosyl_T"/>
    <property type="match status" value="1"/>
</dbReference>
<accession>A0A9J6DQ55</accession>
<evidence type="ECO:0000256" key="6">
    <source>
        <dbReference type="ARBA" id="ARBA00022968"/>
    </source>
</evidence>
<name>A0A9J6DQ55_RHIMP</name>
<reference evidence="11" key="1">
    <citation type="journal article" date="2020" name="Cell">
        <title>Large-Scale Comparative Analyses of Tick Genomes Elucidate Their Genetic Diversity and Vector Capacities.</title>
        <authorList>
            <consortium name="Tick Genome and Microbiome Consortium (TIGMIC)"/>
            <person name="Jia N."/>
            <person name="Wang J."/>
            <person name="Shi W."/>
            <person name="Du L."/>
            <person name="Sun Y."/>
            <person name="Zhan W."/>
            <person name="Jiang J.F."/>
            <person name="Wang Q."/>
            <person name="Zhang B."/>
            <person name="Ji P."/>
            <person name="Bell-Sakyi L."/>
            <person name="Cui X.M."/>
            <person name="Yuan T.T."/>
            <person name="Jiang B.G."/>
            <person name="Yang W.F."/>
            <person name="Lam T.T."/>
            <person name="Chang Q.C."/>
            <person name="Ding S.J."/>
            <person name="Wang X.J."/>
            <person name="Zhu J.G."/>
            <person name="Ruan X.D."/>
            <person name="Zhao L."/>
            <person name="Wei J.T."/>
            <person name="Ye R.Z."/>
            <person name="Que T.C."/>
            <person name="Du C.H."/>
            <person name="Zhou Y.H."/>
            <person name="Cheng J.X."/>
            <person name="Dai P.F."/>
            <person name="Guo W.B."/>
            <person name="Han X.H."/>
            <person name="Huang E.J."/>
            <person name="Li L.F."/>
            <person name="Wei W."/>
            <person name="Gao Y.C."/>
            <person name="Liu J.Z."/>
            <person name="Shao H.Z."/>
            <person name="Wang X."/>
            <person name="Wang C.C."/>
            <person name="Yang T.C."/>
            <person name="Huo Q.B."/>
            <person name="Li W."/>
            <person name="Chen H.Y."/>
            <person name="Chen S.E."/>
            <person name="Zhou L.G."/>
            <person name="Ni X.B."/>
            <person name="Tian J.H."/>
            <person name="Sheng Y."/>
            <person name="Liu T."/>
            <person name="Pan Y.S."/>
            <person name="Xia L.Y."/>
            <person name="Li J."/>
            <person name="Zhao F."/>
            <person name="Cao W.C."/>
        </authorList>
    </citation>
    <scope>NUCLEOTIDE SEQUENCE</scope>
    <source>
        <strain evidence="11">Rmic-2018</strain>
    </source>
</reference>
<organism evidence="11 12">
    <name type="scientific">Rhipicephalus microplus</name>
    <name type="common">Cattle tick</name>
    <name type="synonym">Boophilus microplus</name>
    <dbReference type="NCBI Taxonomy" id="6941"/>
    <lineage>
        <taxon>Eukaryota</taxon>
        <taxon>Metazoa</taxon>
        <taxon>Ecdysozoa</taxon>
        <taxon>Arthropoda</taxon>
        <taxon>Chelicerata</taxon>
        <taxon>Arachnida</taxon>
        <taxon>Acari</taxon>
        <taxon>Parasitiformes</taxon>
        <taxon>Ixodida</taxon>
        <taxon>Ixodoidea</taxon>
        <taxon>Ixodidae</taxon>
        <taxon>Rhipicephalinae</taxon>
        <taxon>Rhipicephalus</taxon>
        <taxon>Boophilus</taxon>
    </lineage>
</organism>
<gene>
    <name evidence="11" type="ORF">HPB51_022454</name>
</gene>
<dbReference type="AlphaFoldDB" id="A0A9J6DQ55"/>
<dbReference type="Proteomes" id="UP000821866">
    <property type="component" value="Chromosome 6"/>
</dbReference>
<evidence type="ECO:0000256" key="9">
    <source>
        <dbReference type="ARBA" id="ARBA00023136"/>
    </source>
</evidence>
<keyword evidence="6" id="KW-0735">Signal-anchor</keyword>
<evidence type="ECO:0000256" key="10">
    <source>
        <dbReference type="RuleBase" id="RU363063"/>
    </source>
</evidence>
<evidence type="ECO:0000256" key="1">
    <source>
        <dbReference type="ARBA" id="ARBA00004323"/>
    </source>
</evidence>
<dbReference type="GO" id="GO:0006493">
    <property type="term" value="P:protein O-linked glycosylation"/>
    <property type="evidence" value="ECO:0007669"/>
    <property type="project" value="TreeGrafter"/>
</dbReference>
<dbReference type="InterPro" id="IPR002659">
    <property type="entry name" value="Glyco_trans_31"/>
</dbReference>
<evidence type="ECO:0000256" key="3">
    <source>
        <dbReference type="ARBA" id="ARBA00022676"/>
    </source>
</evidence>
<evidence type="ECO:0000256" key="8">
    <source>
        <dbReference type="ARBA" id="ARBA00023034"/>
    </source>
</evidence>
<comment type="subcellular location">
    <subcellularLocation>
        <location evidence="1 10">Golgi apparatus membrane</location>
        <topology evidence="1 10">Single-pass type II membrane protein</topology>
    </subcellularLocation>
</comment>
<keyword evidence="5" id="KW-0812">Transmembrane</keyword>
<dbReference type="EMBL" id="JABSTU010000008">
    <property type="protein sequence ID" value="KAH8024335.1"/>
    <property type="molecule type" value="Genomic_DNA"/>
</dbReference>
<evidence type="ECO:0000256" key="4">
    <source>
        <dbReference type="ARBA" id="ARBA00022679"/>
    </source>
</evidence>
<dbReference type="EC" id="2.4.1.-" evidence="10"/>
<dbReference type="GO" id="GO:0000139">
    <property type="term" value="C:Golgi membrane"/>
    <property type="evidence" value="ECO:0007669"/>
    <property type="project" value="UniProtKB-SubCell"/>
</dbReference>